<reference evidence="1 2" key="1">
    <citation type="journal article" date="2014" name="Microbiology">
        <title>Unravelling the complete genome sequence of Advenella mimigardefordensis strain DPN7T and novel insights in the catabolism of the xenobiotic polythioester precursor 3,3'-dithiodipropionate.</title>
        <authorList>
            <person name="Wubbeler J.H."/>
            <person name="Hiessl S."/>
            <person name="Schuldes J."/>
            <person name="Thurmer A."/>
            <person name="Daniel R."/>
            <person name="Steinbuchel A."/>
        </authorList>
    </citation>
    <scope>NUCLEOTIDE SEQUENCE [LARGE SCALE GENOMIC DNA]</scope>
    <source>
        <strain evidence="2">DSM 17166 / LMG 22922 / DPN7</strain>
    </source>
</reference>
<dbReference type="EMBL" id="CP003915">
    <property type="protein sequence ID" value="AHG63939.1"/>
    <property type="molecule type" value="Genomic_DNA"/>
</dbReference>
<keyword evidence="2" id="KW-1185">Reference proteome</keyword>
<dbReference type="KEGG" id="amim:MIM_c18590"/>
<dbReference type="OrthoDB" id="9012219at2"/>
<organism evidence="1 2">
    <name type="scientific">Advenella mimigardefordensis (strain DSM 17166 / LMG 22922 / DPN7)</name>
    <dbReference type="NCBI Taxonomy" id="1247726"/>
    <lineage>
        <taxon>Bacteria</taxon>
        <taxon>Pseudomonadati</taxon>
        <taxon>Pseudomonadota</taxon>
        <taxon>Betaproteobacteria</taxon>
        <taxon>Burkholderiales</taxon>
        <taxon>Alcaligenaceae</taxon>
    </lineage>
</organism>
<evidence type="ECO:0000313" key="1">
    <source>
        <dbReference type="EMBL" id="AHG63939.1"/>
    </source>
</evidence>
<dbReference type="HOGENOM" id="CLU_160454_0_0_4"/>
<dbReference type="PATRIC" id="fig|1247726.3.peg.2047"/>
<dbReference type="RefSeq" id="WP_025372572.1">
    <property type="nucleotide sequence ID" value="NZ_CP003915.1"/>
</dbReference>
<accession>W0PAR2</accession>
<dbReference type="AlphaFoldDB" id="W0PAR2"/>
<sequence>MTLNNPQRGRLGPHELKEAELMRLGQKEVAFFYADYPEEYLKEIRKNIENGSFESLQLEDNNGLIVWLPGAEQKALRLAELVRFGRQHGYVESAEREIGQILGYSEVDIDYYIEHVRSHFQATSITL</sequence>
<protein>
    <submittedName>
        <fullName evidence="1">Uncharacterized protein</fullName>
    </submittedName>
</protein>
<gene>
    <name evidence="1" type="ORF">MIM_c18590</name>
</gene>
<proteinExistence type="predicted"/>
<evidence type="ECO:0000313" key="2">
    <source>
        <dbReference type="Proteomes" id="UP000019095"/>
    </source>
</evidence>
<dbReference type="Proteomes" id="UP000019095">
    <property type="component" value="Chromosome"/>
</dbReference>
<name>W0PAR2_ADVMD</name>